<dbReference type="KEGG" id="cbae:COR50_17260"/>
<dbReference type="RefSeq" id="WP_098195143.1">
    <property type="nucleotide sequence ID" value="NZ_CP023777.1"/>
</dbReference>
<accession>A0A291QXV6</accession>
<name>A0A291QXV6_9BACT</name>
<evidence type="ECO:0000256" key="1">
    <source>
        <dbReference type="SAM" id="Phobius"/>
    </source>
</evidence>
<keyword evidence="1" id="KW-0472">Membrane</keyword>
<gene>
    <name evidence="2" type="ORF">COR50_17260</name>
</gene>
<feature type="transmembrane region" description="Helical" evidence="1">
    <location>
        <begin position="105"/>
        <end position="124"/>
    </location>
</feature>
<evidence type="ECO:0008006" key="4">
    <source>
        <dbReference type="Google" id="ProtNLM"/>
    </source>
</evidence>
<protein>
    <recommendedName>
        <fullName evidence="4">DUF4267 domain-containing protein</fullName>
    </recommendedName>
</protein>
<evidence type="ECO:0000313" key="3">
    <source>
        <dbReference type="Proteomes" id="UP000220133"/>
    </source>
</evidence>
<evidence type="ECO:0000313" key="2">
    <source>
        <dbReference type="EMBL" id="ATL48770.1"/>
    </source>
</evidence>
<keyword evidence="1" id="KW-0812">Transmembrane</keyword>
<dbReference type="Pfam" id="PF14087">
    <property type="entry name" value="DUF4267"/>
    <property type="match status" value="1"/>
</dbReference>
<keyword evidence="1" id="KW-1133">Transmembrane helix</keyword>
<feature type="transmembrane region" description="Helical" evidence="1">
    <location>
        <begin position="77"/>
        <end position="99"/>
    </location>
</feature>
<dbReference type="InterPro" id="IPR025363">
    <property type="entry name" value="DUF4267"/>
</dbReference>
<proteinExistence type="predicted"/>
<dbReference type="Proteomes" id="UP000220133">
    <property type="component" value="Chromosome"/>
</dbReference>
<dbReference type="OrthoDB" id="2968810at2"/>
<dbReference type="EMBL" id="CP023777">
    <property type="protein sequence ID" value="ATL48770.1"/>
    <property type="molecule type" value="Genomic_DNA"/>
</dbReference>
<keyword evidence="3" id="KW-1185">Reference proteome</keyword>
<dbReference type="AlphaFoldDB" id="A0A291QXV6"/>
<organism evidence="2 3">
    <name type="scientific">Chitinophaga caeni</name>
    <dbReference type="NCBI Taxonomy" id="2029983"/>
    <lineage>
        <taxon>Bacteria</taxon>
        <taxon>Pseudomonadati</taxon>
        <taxon>Bacteroidota</taxon>
        <taxon>Chitinophagia</taxon>
        <taxon>Chitinophagales</taxon>
        <taxon>Chitinophagaceae</taxon>
        <taxon>Chitinophaga</taxon>
    </lineage>
</organism>
<reference evidence="2 3" key="1">
    <citation type="submission" date="2017-10" db="EMBL/GenBank/DDBJ databases">
        <title>Paenichitinophaga pekingensis gen. nov., sp. nov., isolated from activated sludge.</title>
        <authorList>
            <person name="Jin D."/>
            <person name="Kong X."/>
            <person name="Deng Y."/>
            <person name="Bai Z."/>
        </authorList>
    </citation>
    <scope>NUCLEOTIDE SEQUENCE [LARGE SCALE GENOMIC DNA]</scope>
    <source>
        <strain evidence="2 3">13</strain>
    </source>
</reference>
<sequence length="135" mass="15118">MKLISWKIAYFTSLATGLLLIFIGFRFFTVPIQAETDFGIHTGITHHFEFHYIKAIRDLATGLLTIALLLNKEYRSLGWLMLCMSLVPVTDFLLVINNASHPAGAIYPHLAAILICLTLGLYYLSTHKKTIGHAV</sequence>